<dbReference type="GO" id="GO:0005576">
    <property type="term" value="C:extracellular region"/>
    <property type="evidence" value="ECO:0007669"/>
    <property type="project" value="UniProtKB-SubCell"/>
</dbReference>
<evidence type="ECO:0000313" key="5">
    <source>
        <dbReference type="EMBL" id="RGD73801.1"/>
    </source>
</evidence>
<comment type="subcellular location">
    <subcellularLocation>
        <location evidence="1">Secreted</location>
    </subcellularLocation>
</comment>
<dbReference type="InterPro" id="IPR013783">
    <property type="entry name" value="Ig-like_fold"/>
</dbReference>
<dbReference type="SUPFAM" id="SSF88713">
    <property type="entry name" value="Glycoside hydrolase/deacetylase"/>
    <property type="match status" value="1"/>
</dbReference>
<keyword evidence="3" id="KW-1133">Transmembrane helix</keyword>
<protein>
    <submittedName>
        <fullName evidence="5">DUF5011 domain-containing protein</fullName>
    </submittedName>
</protein>
<sequence>MRGKLSIQNWIKIIIGIVLLVVVISGVVNVYYTNLAKLNIIGESEITVGRYSVYKDKGAKVLNNNKDVSDDIKKDGIVNTDVPGVYTITYRYHKKSVVRKVKVLDKMIPELSLKGSDDITLKLGENYKEEGYGAEDDDGNSLVKNVKVNIPDLKRVGVYNITYLLTDKKGNTTKRIRKIRVIQNTDYKTGGLSICMYHYVYDKNNVPVSMNSANRGNFIEVNDLRDEMQYLKDNDYYFPTWKEVKEYTEGRLLLPKKSIVITFDDAAQSFLDNGVPILNELKIPATSFIITSHNGNKKVKDYKSKYITFQSHSHDMHRSGGTVGHGGVMTALTEEDIIKDLKTSFKICGHSEAFAYPFGDYSESCEIALRNAGVLCALTTNYGKVYPGDDPLLLNRVRMNYGQSLGDFMNKIK</sequence>
<proteinExistence type="predicted"/>
<dbReference type="PANTHER" id="PTHR34216:SF3">
    <property type="entry name" value="POLY-BETA-1,6-N-ACETYL-D-GLUCOSAMINE N-DEACETYLASE"/>
    <property type="match status" value="1"/>
</dbReference>
<feature type="domain" description="NodB homology" evidence="4">
    <location>
        <begin position="257"/>
        <end position="413"/>
    </location>
</feature>
<dbReference type="GO" id="GO:0005975">
    <property type="term" value="P:carbohydrate metabolic process"/>
    <property type="evidence" value="ECO:0007669"/>
    <property type="project" value="InterPro"/>
</dbReference>
<dbReference type="CDD" id="cd10966">
    <property type="entry name" value="CE4_yadE_5s"/>
    <property type="match status" value="1"/>
</dbReference>
<dbReference type="InterPro" id="IPR011330">
    <property type="entry name" value="Glyco_hydro/deAcase_b/a-brl"/>
</dbReference>
<dbReference type="PANTHER" id="PTHR34216">
    <property type="match status" value="1"/>
</dbReference>
<dbReference type="AlphaFoldDB" id="A0A3E3DX03"/>
<dbReference type="PROSITE" id="PS51677">
    <property type="entry name" value="NODB"/>
    <property type="match status" value="1"/>
</dbReference>
<dbReference type="InterPro" id="IPR051398">
    <property type="entry name" value="Polysacch_Deacetylase"/>
</dbReference>
<comment type="caution">
    <text evidence="5">The sequence shown here is derived from an EMBL/GenBank/DDBJ whole genome shotgun (WGS) entry which is preliminary data.</text>
</comment>
<name>A0A3E3DX03_9FIRM</name>
<dbReference type="InterPro" id="IPR002509">
    <property type="entry name" value="NODB_dom"/>
</dbReference>
<evidence type="ECO:0000313" key="6">
    <source>
        <dbReference type="Proteomes" id="UP000261212"/>
    </source>
</evidence>
<reference evidence="5 6" key="1">
    <citation type="submission" date="2018-08" db="EMBL/GenBank/DDBJ databases">
        <title>A genome reference for cultivated species of the human gut microbiota.</title>
        <authorList>
            <person name="Zou Y."/>
            <person name="Xue W."/>
            <person name="Luo G."/>
        </authorList>
    </citation>
    <scope>NUCLEOTIDE SEQUENCE [LARGE SCALE GENOMIC DNA]</scope>
    <source>
        <strain evidence="5 6">AM25-6</strain>
    </source>
</reference>
<dbReference type="Pfam" id="PF01522">
    <property type="entry name" value="Polysacc_deac_1"/>
    <property type="match status" value="1"/>
</dbReference>
<evidence type="ECO:0000259" key="4">
    <source>
        <dbReference type="PROSITE" id="PS51677"/>
    </source>
</evidence>
<keyword evidence="3" id="KW-0812">Transmembrane</keyword>
<keyword evidence="2" id="KW-0732">Signal</keyword>
<keyword evidence="3" id="KW-0472">Membrane</keyword>
<feature type="transmembrane region" description="Helical" evidence="3">
    <location>
        <begin position="12"/>
        <end position="32"/>
    </location>
</feature>
<dbReference type="GO" id="GO:0016810">
    <property type="term" value="F:hydrolase activity, acting on carbon-nitrogen (but not peptide) bonds"/>
    <property type="evidence" value="ECO:0007669"/>
    <property type="project" value="InterPro"/>
</dbReference>
<organism evidence="5 6">
    <name type="scientific">Anaerofustis stercorihominis</name>
    <dbReference type="NCBI Taxonomy" id="214853"/>
    <lineage>
        <taxon>Bacteria</taxon>
        <taxon>Bacillati</taxon>
        <taxon>Bacillota</taxon>
        <taxon>Clostridia</taxon>
        <taxon>Eubacteriales</taxon>
        <taxon>Eubacteriaceae</taxon>
        <taxon>Anaerofustis</taxon>
    </lineage>
</organism>
<dbReference type="InterPro" id="IPR032179">
    <property type="entry name" value="Cry22Aa_Ig-like"/>
</dbReference>
<accession>A0A3E3DX03</accession>
<dbReference type="EMBL" id="QUSM01000004">
    <property type="protein sequence ID" value="RGD73801.1"/>
    <property type="molecule type" value="Genomic_DNA"/>
</dbReference>
<gene>
    <name evidence="5" type="ORF">DW687_08450</name>
</gene>
<evidence type="ECO:0000256" key="1">
    <source>
        <dbReference type="ARBA" id="ARBA00004613"/>
    </source>
</evidence>
<dbReference type="RefSeq" id="WP_117532419.1">
    <property type="nucleotide sequence ID" value="NZ_QUSM01000004.1"/>
</dbReference>
<evidence type="ECO:0000256" key="3">
    <source>
        <dbReference type="SAM" id="Phobius"/>
    </source>
</evidence>
<dbReference type="Gene3D" id="2.60.40.10">
    <property type="entry name" value="Immunoglobulins"/>
    <property type="match status" value="2"/>
</dbReference>
<dbReference type="Gene3D" id="3.20.20.370">
    <property type="entry name" value="Glycoside hydrolase/deacetylase"/>
    <property type="match status" value="1"/>
</dbReference>
<dbReference type="Pfam" id="PF16403">
    <property type="entry name" value="Bact_surface_Ig-like"/>
    <property type="match status" value="2"/>
</dbReference>
<dbReference type="Proteomes" id="UP000261212">
    <property type="component" value="Unassembled WGS sequence"/>
</dbReference>
<evidence type="ECO:0000256" key="2">
    <source>
        <dbReference type="ARBA" id="ARBA00022729"/>
    </source>
</evidence>